<proteinExistence type="predicted"/>
<feature type="compositionally biased region" description="Polar residues" evidence="1">
    <location>
        <begin position="23"/>
        <end position="38"/>
    </location>
</feature>
<dbReference type="Proteomes" id="UP000663452">
    <property type="component" value="Chromosome"/>
</dbReference>
<reference evidence="2 3" key="1">
    <citation type="submission" date="2021-02" db="EMBL/GenBank/DDBJ databases">
        <title>Paenibacillus tianjinensis sp. nov.</title>
        <authorList>
            <person name="Liu H."/>
        </authorList>
    </citation>
    <scope>NUCLEOTIDE SEQUENCE [LARGE SCALE GENOMIC DNA]</scope>
    <source>
        <strain evidence="2 3">TB2019</strain>
    </source>
</reference>
<name>A0ABX7LIK5_9BACL</name>
<dbReference type="NCBIfam" id="NF041742">
    <property type="entry name" value="WGxxGxxG_fam"/>
    <property type="match status" value="1"/>
</dbReference>
<evidence type="ECO:0000313" key="3">
    <source>
        <dbReference type="Proteomes" id="UP000663452"/>
    </source>
</evidence>
<dbReference type="EMBL" id="CP070969">
    <property type="protein sequence ID" value="QSF47900.1"/>
    <property type="molecule type" value="Genomic_DNA"/>
</dbReference>
<feature type="compositionally biased region" description="Low complexity" evidence="1">
    <location>
        <begin position="42"/>
        <end position="58"/>
    </location>
</feature>
<accession>A0ABX7LIK5</accession>
<keyword evidence="3" id="KW-1185">Reference proteome</keyword>
<organism evidence="2 3">
    <name type="scientific">Paenibacillus tianjinensis</name>
    <dbReference type="NCBI Taxonomy" id="2810347"/>
    <lineage>
        <taxon>Bacteria</taxon>
        <taxon>Bacillati</taxon>
        <taxon>Bacillota</taxon>
        <taxon>Bacilli</taxon>
        <taxon>Bacillales</taxon>
        <taxon>Paenibacillaceae</taxon>
        <taxon>Paenibacillus</taxon>
    </lineage>
</organism>
<feature type="region of interest" description="Disordered" evidence="1">
    <location>
        <begin position="1"/>
        <end position="58"/>
    </location>
</feature>
<evidence type="ECO:0000313" key="2">
    <source>
        <dbReference type="EMBL" id="QSF47900.1"/>
    </source>
</evidence>
<protein>
    <submittedName>
        <fullName evidence="2">WGxxGxxG-CTERM domain-containing protein</fullName>
    </submittedName>
</protein>
<evidence type="ECO:0000256" key="1">
    <source>
        <dbReference type="SAM" id="MobiDB-lite"/>
    </source>
</evidence>
<dbReference type="NCBIfam" id="NF038039">
    <property type="entry name" value="WGxxGxxG-CTERM"/>
    <property type="match status" value="1"/>
</dbReference>
<sequence>MMNQTTGTMRKGENMVRDAVTPGDNNRVSPLNNTTQTGRYRATSTTTNANNNDDNDSNWGWLGLVGLLGLAGMRSRSTDRDRR</sequence>
<gene>
    <name evidence="2" type="ORF">JRJ22_21500</name>
</gene>